<name>A0AA38WXD1_9EURO</name>
<dbReference type="PROSITE" id="PS51420">
    <property type="entry name" value="RHO"/>
    <property type="match status" value="1"/>
</dbReference>
<feature type="compositionally biased region" description="Basic and acidic residues" evidence="10">
    <location>
        <begin position="303"/>
        <end position="325"/>
    </location>
</feature>
<keyword evidence="9" id="KW-0636">Prenylation</keyword>
<proteinExistence type="inferred from homology"/>
<evidence type="ECO:0000256" key="1">
    <source>
        <dbReference type="ARBA" id="ARBA00004342"/>
    </source>
</evidence>
<dbReference type="NCBIfam" id="TIGR00231">
    <property type="entry name" value="small_GTP"/>
    <property type="match status" value="1"/>
</dbReference>
<dbReference type="GO" id="GO:0005886">
    <property type="term" value="C:plasma membrane"/>
    <property type="evidence" value="ECO:0007669"/>
    <property type="project" value="UniProtKB-SubCell"/>
</dbReference>
<evidence type="ECO:0000256" key="6">
    <source>
        <dbReference type="ARBA" id="ARBA00023134"/>
    </source>
</evidence>
<feature type="compositionally biased region" description="Polar residues" evidence="10">
    <location>
        <begin position="437"/>
        <end position="447"/>
    </location>
</feature>
<dbReference type="EMBL" id="JAPDRK010000024">
    <property type="protein sequence ID" value="KAJ9602906.1"/>
    <property type="molecule type" value="Genomic_DNA"/>
</dbReference>
<dbReference type="GO" id="GO:0007264">
    <property type="term" value="P:small GTPase-mediated signal transduction"/>
    <property type="evidence" value="ECO:0007669"/>
    <property type="project" value="InterPro"/>
</dbReference>
<comment type="similarity">
    <text evidence="2">Belongs to the small GTPase superfamily. Rho family.</text>
</comment>
<evidence type="ECO:0000256" key="9">
    <source>
        <dbReference type="ARBA" id="ARBA00023289"/>
    </source>
</evidence>
<dbReference type="SMART" id="SM00174">
    <property type="entry name" value="RHO"/>
    <property type="match status" value="1"/>
</dbReference>
<accession>A0AA38WXD1</accession>
<dbReference type="SUPFAM" id="SSF52540">
    <property type="entry name" value="P-loop containing nucleoside triphosphate hydrolases"/>
    <property type="match status" value="1"/>
</dbReference>
<keyword evidence="5" id="KW-0547">Nucleotide-binding</keyword>
<evidence type="ECO:0000256" key="3">
    <source>
        <dbReference type="ARBA" id="ARBA00022475"/>
    </source>
</evidence>
<dbReference type="PROSITE" id="PS51421">
    <property type="entry name" value="RAS"/>
    <property type="match status" value="1"/>
</dbReference>
<dbReference type="Gene3D" id="3.40.50.300">
    <property type="entry name" value="P-loop containing nucleotide triphosphate hydrolases"/>
    <property type="match status" value="1"/>
</dbReference>
<dbReference type="GO" id="GO:0005525">
    <property type="term" value="F:GTP binding"/>
    <property type="evidence" value="ECO:0007669"/>
    <property type="project" value="UniProtKB-KW"/>
</dbReference>
<feature type="compositionally biased region" description="Basic and acidic residues" evidence="10">
    <location>
        <begin position="399"/>
        <end position="411"/>
    </location>
</feature>
<dbReference type="PROSITE" id="PS51419">
    <property type="entry name" value="RAB"/>
    <property type="match status" value="1"/>
</dbReference>
<evidence type="ECO:0000256" key="10">
    <source>
        <dbReference type="SAM" id="MobiDB-lite"/>
    </source>
</evidence>
<evidence type="ECO:0000256" key="5">
    <source>
        <dbReference type="ARBA" id="ARBA00022741"/>
    </source>
</evidence>
<keyword evidence="6" id="KW-0342">GTP-binding</keyword>
<dbReference type="InterPro" id="IPR005225">
    <property type="entry name" value="Small_GTP-bd"/>
</dbReference>
<feature type="region of interest" description="Disordered" evidence="10">
    <location>
        <begin position="290"/>
        <end position="360"/>
    </location>
</feature>
<keyword evidence="12" id="KW-1185">Reference proteome</keyword>
<dbReference type="InterPro" id="IPR027417">
    <property type="entry name" value="P-loop_NTPase"/>
</dbReference>
<dbReference type="PRINTS" id="PR00449">
    <property type="entry name" value="RASTRNSFRMNG"/>
</dbReference>
<dbReference type="Pfam" id="PF00071">
    <property type="entry name" value="Ras"/>
    <property type="match status" value="1"/>
</dbReference>
<dbReference type="AlphaFoldDB" id="A0AA38WXD1"/>
<reference evidence="11" key="1">
    <citation type="submission" date="2022-10" db="EMBL/GenBank/DDBJ databases">
        <title>Culturing micro-colonial fungi from biological soil crusts in the Mojave desert and describing Neophaeococcomyces mojavensis, and introducing the new genera and species Taxawa tesnikishii.</title>
        <authorList>
            <person name="Kurbessoian T."/>
            <person name="Stajich J.E."/>
        </authorList>
    </citation>
    <scope>NUCLEOTIDE SEQUENCE</scope>
    <source>
        <strain evidence="11">TK_41</strain>
    </source>
</reference>
<evidence type="ECO:0000313" key="11">
    <source>
        <dbReference type="EMBL" id="KAJ9602906.1"/>
    </source>
</evidence>
<keyword evidence="8" id="KW-0449">Lipoprotein</keyword>
<dbReference type="SMART" id="SM00175">
    <property type="entry name" value="RAB"/>
    <property type="match status" value="1"/>
</dbReference>
<feature type="region of interest" description="Disordered" evidence="10">
    <location>
        <begin position="585"/>
        <end position="606"/>
    </location>
</feature>
<comment type="caution">
    <text evidence="11">The sequence shown here is derived from an EMBL/GenBank/DDBJ whole genome shotgun (WGS) entry which is preliminary data.</text>
</comment>
<evidence type="ECO:0000256" key="8">
    <source>
        <dbReference type="ARBA" id="ARBA00023288"/>
    </source>
</evidence>
<feature type="region of interest" description="Disordered" evidence="10">
    <location>
        <begin position="399"/>
        <end position="447"/>
    </location>
</feature>
<gene>
    <name evidence="11" type="ORF">H2200_012686</name>
</gene>
<dbReference type="PANTHER" id="PTHR24072">
    <property type="entry name" value="RHO FAMILY GTPASE"/>
    <property type="match status" value="1"/>
</dbReference>
<dbReference type="FunFam" id="3.40.50.300:FF:000983">
    <property type="entry name" value="Rho family GTPase"/>
    <property type="match status" value="1"/>
</dbReference>
<keyword evidence="7" id="KW-0472">Membrane</keyword>
<dbReference type="Proteomes" id="UP001172673">
    <property type="component" value="Unassembled WGS sequence"/>
</dbReference>
<evidence type="ECO:0000256" key="7">
    <source>
        <dbReference type="ARBA" id="ARBA00023136"/>
    </source>
</evidence>
<evidence type="ECO:0000313" key="12">
    <source>
        <dbReference type="Proteomes" id="UP001172673"/>
    </source>
</evidence>
<dbReference type="InterPro" id="IPR001806">
    <property type="entry name" value="Small_GTPase"/>
</dbReference>
<organism evidence="11 12">
    <name type="scientific">Cladophialophora chaetospira</name>
    <dbReference type="NCBI Taxonomy" id="386627"/>
    <lineage>
        <taxon>Eukaryota</taxon>
        <taxon>Fungi</taxon>
        <taxon>Dikarya</taxon>
        <taxon>Ascomycota</taxon>
        <taxon>Pezizomycotina</taxon>
        <taxon>Eurotiomycetes</taxon>
        <taxon>Chaetothyriomycetidae</taxon>
        <taxon>Chaetothyriales</taxon>
        <taxon>Herpotrichiellaceae</taxon>
        <taxon>Cladophialophora</taxon>
    </lineage>
</organism>
<dbReference type="SMART" id="SM00173">
    <property type="entry name" value="RAS"/>
    <property type="match status" value="1"/>
</dbReference>
<dbReference type="GO" id="GO:0003924">
    <property type="term" value="F:GTPase activity"/>
    <property type="evidence" value="ECO:0007669"/>
    <property type="project" value="InterPro"/>
</dbReference>
<protein>
    <submittedName>
        <fullName evidence="11">Uncharacterized protein</fullName>
    </submittedName>
</protein>
<evidence type="ECO:0000256" key="4">
    <source>
        <dbReference type="ARBA" id="ARBA00022481"/>
    </source>
</evidence>
<keyword evidence="3" id="KW-1003">Cell membrane</keyword>
<sequence>MSVLQEQIGGLASETEDGELKPKKFKYVLEQDYLKELLQQIRGQQASITLLLQTYQSESLTKLEQSMQDYNIVLQHMAGKGLSLWRGIHSSGQYQTPTTIVGNSETDSVFELSSIITDTRFDFDDQVINSKAYRRALGNLRQAQIDPNRLPINENRPEQTLQSLEELEVDHLEYNEAASSNLDPSSTFVIPLKVPEHNLANLELENLPAKHHSEDSTRTPFQADGGEGVWATAPEGRLFNCPLTNCSKSYPRQGYKRLGHFERHMQTCHTAWLAHDPATYLREIPSSSSRQFDALSVRRRPVPAREKSADSEIARDQDADIRMRPNTESLDQEALSWQPGNGNPEETHKDDDQGPAQPQHLNASTLPEIAVFEPPSSVSVRPIEKEDTDSTALEAVLDKAHPEDDLKEHVTKSNSVVSLSPQSSPAESPDSGKAVATTPTPKRQSSRFQRFMSALLQPSPSYPEVIRRKLVIVGDPYTGKSCLLIAFSKGTFPTYSPATVFEDYVADVEVDGKHVELALWDTAGVSDYDRLRPLSYPDTHGVLITFSLVNPDSLDNIYEKWISEVLHFCQGLPIVLVGTHKDVRDNNGPNPYGGKPDPVSSEQGEEMRKKIGAWKYMECSAKTNEGVREVFEAATRGALLTRKKEKKKR</sequence>
<keyword evidence="4" id="KW-0488">Methylation</keyword>
<feature type="compositionally biased region" description="Low complexity" evidence="10">
    <location>
        <begin position="413"/>
        <end position="425"/>
    </location>
</feature>
<comment type="subcellular location">
    <subcellularLocation>
        <location evidence="1">Cell membrane</location>
        <topology evidence="1">Lipid-anchor</topology>
        <orientation evidence="1">Cytoplasmic side</orientation>
    </subcellularLocation>
</comment>
<dbReference type="InterPro" id="IPR003578">
    <property type="entry name" value="Small_GTPase_Rho"/>
</dbReference>
<evidence type="ECO:0000256" key="2">
    <source>
        <dbReference type="ARBA" id="ARBA00010142"/>
    </source>
</evidence>